<dbReference type="KEGG" id="pco:PHACADRAFT_203599"/>
<dbReference type="InterPro" id="IPR014016">
    <property type="entry name" value="UvrD-like_ATP-bd"/>
</dbReference>
<protein>
    <recommendedName>
        <fullName evidence="7">UvrD-like helicase ATP-binding domain-containing protein</fullName>
    </recommendedName>
</protein>
<dbReference type="SUPFAM" id="SSF52540">
    <property type="entry name" value="P-loop containing nucleoside triphosphate hydrolases"/>
    <property type="match status" value="1"/>
</dbReference>
<dbReference type="Proteomes" id="UP000008370">
    <property type="component" value="Unassembled WGS sequence"/>
</dbReference>
<dbReference type="PANTHER" id="PTHR21529">
    <property type="entry name" value="MAMMARY TURMOR VIRUS RECEPTOR HOMOLOG 1, 2 MTVR1, 2"/>
    <property type="match status" value="1"/>
</dbReference>
<dbReference type="InterPro" id="IPR027417">
    <property type="entry name" value="P-loop_NTPase"/>
</dbReference>
<evidence type="ECO:0000256" key="6">
    <source>
        <dbReference type="SAM" id="MobiDB-lite"/>
    </source>
</evidence>
<feature type="domain" description="UvrD-like helicase ATP-binding" evidence="7">
    <location>
        <begin position="345"/>
        <end position="697"/>
    </location>
</feature>
<evidence type="ECO:0000256" key="1">
    <source>
        <dbReference type="ARBA" id="ARBA00022741"/>
    </source>
</evidence>
<dbReference type="EMBL" id="JH930468">
    <property type="protein sequence ID" value="EKM60387.1"/>
    <property type="molecule type" value="Genomic_DNA"/>
</dbReference>
<keyword evidence="4 5" id="KW-0067">ATP-binding</keyword>
<evidence type="ECO:0000313" key="8">
    <source>
        <dbReference type="EMBL" id="EKM60387.1"/>
    </source>
</evidence>
<reference evidence="8 9" key="1">
    <citation type="journal article" date="2012" name="BMC Genomics">
        <title>Comparative genomics of the white-rot fungi, Phanerochaete carnosa and P. chrysosporium, to elucidate the genetic basis of the distinct wood types they colonize.</title>
        <authorList>
            <person name="Suzuki H."/>
            <person name="MacDonald J."/>
            <person name="Syed K."/>
            <person name="Salamov A."/>
            <person name="Hori C."/>
            <person name="Aerts A."/>
            <person name="Henrissat B."/>
            <person name="Wiebenga A."/>
            <person name="vanKuyk P.A."/>
            <person name="Barry K."/>
            <person name="Lindquist E."/>
            <person name="LaButti K."/>
            <person name="Lapidus A."/>
            <person name="Lucas S."/>
            <person name="Coutinho P."/>
            <person name="Gong Y."/>
            <person name="Samejima M."/>
            <person name="Mahadevan R."/>
            <person name="Abou-Zaid M."/>
            <person name="de Vries R.P."/>
            <person name="Igarashi K."/>
            <person name="Yadav J.S."/>
            <person name="Grigoriev I.V."/>
            <person name="Master E.R."/>
        </authorList>
    </citation>
    <scope>NUCLEOTIDE SEQUENCE [LARGE SCALE GENOMIC DNA]</scope>
    <source>
        <strain evidence="8 9">HHB-10118-sp</strain>
    </source>
</reference>
<evidence type="ECO:0000256" key="4">
    <source>
        <dbReference type="ARBA" id="ARBA00022840"/>
    </source>
</evidence>
<evidence type="ECO:0000256" key="3">
    <source>
        <dbReference type="ARBA" id="ARBA00022806"/>
    </source>
</evidence>
<dbReference type="OrthoDB" id="3156807at2759"/>
<proteinExistence type="predicted"/>
<dbReference type="InParanoid" id="K5XBQ0"/>
<feature type="region of interest" description="Disordered" evidence="6">
    <location>
        <begin position="428"/>
        <end position="447"/>
    </location>
</feature>
<gene>
    <name evidence="8" type="ORF">PHACADRAFT_203599</name>
</gene>
<name>K5XBQ0_PHACS</name>
<dbReference type="PROSITE" id="PS51198">
    <property type="entry name" value="UVRD_HELICASE_ATP_BIND"/>
    <property type="match status" value="1"/>
</dbReference>
<keyword evidence="3 5" id="KW-0347">Helicase</keyword>
<evidence type="ECO:0000313" key="9">
    <source>
        <dbReference type="Proteomes" id="UP000008370"/>
    </source>
</evidence>
<organism evidence="8 9">
    <name type="scientific">Phanerochaete carnosa (strain HHB-10118-sp)</name>
    <name type="common">White-rot fungus</name>
    <name type="synonym">Peniophora carnosa</name>
    <dbReference type="NCBI Taxonomy" id="650164"/>
    <lineage>
        <taxon>Eukaryota</taxon>
        <taxon>Fungi</taxon>
        <taxon>Dikarya</taxon>
        <taxon>Basidiomycota</taxon>
        <taxon>Agaricomycotina</taxon>
        <taxon>Agaricomycetes</taxon>
        <taxon>Polyporales</taxon>
        <taxon>Phanerochaetaceae</taxon>
        <taxon>Phanerochaete</taxon>
    </lineage>
</organism>
<keyword evidence="1 5" id="KW-0547">Nucleotide-binding</keyword>
<dbReference type="Gene3D" id="3.40.50.300">
    <property type="entry name" value="P-loop containing nucleotide triphosphate hydrolases"/>
    <property type="match status" value="2"/>
</dbReference>
<dbReference type="RefSeq" id="XP_007389849.1">
    <property type="nucleotide sequence ID" value="XM_007389787.1"/>
</dbReference>
<dbReference type="STRING" id="650164.K5XBQ0"/>
<dbReference type="HOGENOM" id="CLU_001378_0_0_1"/>
<dbReference type="Pfam" id="PF00580">
    <property type="entry name" value="UvrD-helicase"/>
    <property type="match status" value="1"/>
</dbReference>
<dbReference type="InterPro" id="IPR039904">
    <property type="entry name" value="TRANK1"/>
</dbReference>
<dbReference type="GO" id="GO:0016787">
    <property type="term" value="F:hydrolase activity"/>
    <property type="evidence" value="ECO:0007669"/>
    <property type="project" value="UniProtKB-UniRule"/>
</dbReference>
<evidence type="ECO:0000256" key="5">
    <source>
        <dbReference type="PROSITE-ProRule" id="PRU00560"/>
    </source>
</evidence>
<feature type="binding site" evidence="5">
    <location>
        <begin position="366"/>
        <end position="373"/>
    </location>
    <ligand>
        <name>ATP</name>
        <dbReference type="ChEBI" id="CHEBI:30616"/>
    </ligand>
</feature>
<accession>K5XBQ0</accession>
<dbReference type="GO" id="GO:0004386">
    <property type="term" value="F:helicase activity"/>
    <property type="evidence" value="ECO:0007669"/>
    <property type="project" value="UniProtKB-UniRule"/>
</dbReference>
<evidence type="ECO:0000256" key="2">
    <source>
        <dbReference type="ARBA" id="ARBA00022801"/>
    </source>
</evidence>
<keyword evidence="2 5" id="KW-0378">Hydrolase</keyword>
<dbReference type="GeneID" id="18912199"/>
<dbReference type="GO" id="GO:0005524">
    <property type="term" value="F:ATP binding"/>
    <property type="evidence" value="ECO:0007669"/>
    <property type="project" value="UniProtKB-UniRule"/>
</dbReference>
<dbReference type="PANTHER" id="PTHR21529:SF4">
    <property type="entry name" value="TPR AND ANKYRIN REPEAT-CONTAINING PROTEIN 1"/>
    <property type="match status" value="1"/>
</dbReference>
<keyword evidence="9" id="KW-1185">Reference proteome</keyword>
<sequence>MSQKSLQSFGAYLKDQCPGDSTPNFLQSLPLQILLRFEFYLASCIPVPFEDLGDQVRKHSTSVKQKLAALRALEPYCELGPLETITSLSSRMFVECGERVPRTGQEAKKLGERLVRDLMFILKSYLNILSDGRLSEAIAKHQLSLLASDSGPSGTTAVETPEDIVLLDLSISRKKASMTLDTIDRFGPVRITVSTRFIDNMRTSRRRPRLFAKIKSTVMDLAQGEMQGQNGMILARSDEGNEIYSAFLNKYCSMVYYCPEADEIRIFGIYTTGHLENQKFWAAAAKELLVLQHSGETSGSLAVKSPAIEPELADQIRFLVVLDRFIELSKPIMQRIQDDKEIQAMFELSPQEEEVIEHEGSCYVLGRSGTGKTTIMLFKMINVELAWYQYGGDVALKPRQLFVTRSQHLADRVRESFSRLHETHVLGARSTGPAHSTSSIGTDRMSPAWTSEIPDSFDELKVEHFPLFISYDKLCTMLETALGLATYSSSSRTGFLALNATPLTYEIFLKQYWEVYPKDPRLNFDPFLVYGEIIGVIKGSEETLASGRRFLERAAYLGLGRGYSTFEGHREELYLIFQWYSRRQGQLKHVDIADRTHAILEALREQKPSFLRSLDFVYVDEAQDNLLIDALVMRLLSKNSDGFLWAGDTAQTIFAGNSFTFSTLKSFLYRVEEKEPVVYRARHKPAFFKLTTNFRSCGGIVACGQTILDIIASFWPSTLDQIPKEVNLSCGTRPYFFSGEEGSQIQLRELLSDSNKQLEFGAQQCILVRNDDVRDSLRPHLGDSTLLLTLYESKGLEFNDVLLWNFFEDSSYDRSDWVTITRDGLPPRGLRGPPKGLTIELKFLYVATTRAKNRLWILDNSAQAKVIQNMWAAQGEIEMGTDNLDLSRFAAASGPEEWARKGRDFFREARYKLAAQAWRVAGLHHDAAVANAFYLRDQVEVTSMTGSQRAKALRGAADAFLLVAAEEPVKPRQDEYYVEGAGCLLRIPDTPKAAFTYLQGCEYTRAVRLFRSVAMFDEAVKVIRQHCVDSTAVVQVIYVAKLYYFQQLRLIDAIALHSSHQEALDFLDDHGLRQTKGKVVVHLSLHTQAAELHLRANRLIECLKHYRIAKESASAPLCFDTDVLLGCLWREPAFSIMLRAKHAADTQASERLSSLWELVKLWSAAQGVDEPSCVQDEISMFKAISCGNANLLEHHSNSFITSSNRNRAAALLCLRHALHLAPVPDKDSSAVEVWGWLRLNSKFVSIIRSILLDPGYLEHRDIRRLAGFRSVSPREVRLVPQSLALSLISQARHVPLARDGPQVIKKADLFPAIAGYLRELLLSAVDKVRTACQNMLSLHDIGGGDKPERPTGLRLVLQSILVEDSLRGFEPVERQTARESSWLETLYNVFIRNSPAPIPSAMKAIREAPEGQICIQIFTGWIRNVLKDIQRIEGEQKLTVLVQLATLSTILDPEGIVAHMGRVRLMGLNAPSGWLLVYPPHARLRDKTAQFVLNDLLDATEGIQPWSLHSGVQFLRHFVKTKIVIDANTLCDFIDYLLGRFAVALCGAQGEMAVPSNGALLVLQNLDRLTDQETDSISALLDVLGDIMRRVLMPKQNVTIRSGAEPLKKHQQYGIIIRICQSMGILGSTVDSHSLRQEIVATMARLRSRDIRIDYPPALRFALAEGWSQVASEISSVPIGRLIPNVLDSGEVHYTLTFGRLSQRYKQKQKDADASIRNAKDDGVPFVEVTTPATIEFATLCAIDERFVFLEPLVRRILCARLADVMACELPGYDEVRAFQRIKSFLRPRLVRKRKLPRYGLCHLASDHFEACFKRSHELQLLRTERHLFLGPLPHVLACLDGLRMHFEVEKDCLSKKLQNAAHIDLDDAGANVMQAHARLAKTLELQQLLSPRSSLYLRTGWPASFRLHVEQVGSLVKEAKLEELVRQDLMAEWDLVHKAVLYTGRKTWIR</sequence>
<evidence type="ECO:0000259" key="7">
    <source>
        <dbReference type="PROSITE" id="PS51198"/>
    </source>
</evidence>